<dbReference type="CDD" id="cd00041">
    <property type="entry name" value="CUB"/>
    <property type="match status" value="2"/>
</dbReference>
<dbReference type="FunFam" id="2.10.70.10:FF:000064">
    <property type="entry name" value="Fibulin 7"/>
    <property type="match status" value="1"/>
</dbReference>
<keyword evidence="5 23" id="KW-0768">Sushi</keyword>
<organism evidence="29 30">
    <name type="scientific">Ciona intestinalis</name>
    <name type="common">Transparent sea squirt</name>
    <name type="synonym">Ascidia intestinalis</name>
    <dbReference type="NCBI Taxonomy" id="7719"/>
    <lineage>
        <taxon>Eukaryota</taxon>
        <taxon>Metazoa</taxon>
        <taxon>Chordata</taxon>
        <taxon>Tunicata</taxon>
        <taxon>Ascidiacea</taxon>
        <taxon>Phlebobranchia</taxon>
        <taxon>Cionidae</taxon>
        <taxon>Ciona</taxon>
    </lineage>
</organism>
<dbReference type="GO" id="GO:0045087">
    <property type="term" value="P:innate immune response"/>
    <property type="evidence" value="ECO:0007669"/>
    <property type="project" value="UniProtKB-KW"/>
</dbReference>
<evidence type="ECO:0000256" key="12">
    <source>
        <dbReference type="ARBA" id="ARBA00022859"/>
    </source>
</evidence>
<evidence type="ECO:0000256" key="5">
    <source>
        <dbReference type="ARBA" id="ARBA00022659"/>
    </source>
</evidence>
<feature type="active site" description="Charge relay system" evidence="18">
    <location>
        <position position="679"/>
    </location>
</feature>
<feature type="domain" description="CUB" evidence="26">
    <location>
        <begin position="20"/>
        <end position="139"/>
    </location>
</feature>
<dbReference type="Proteomes" id="UP000008144">
    <property type="component" value="Chromosome 1"/>
</dbReference>
<dbReference type="InterPro" id="IPR035914">
    <property type="entry name" value="Sperma_CUB_dom_sf"/>
</dbReference>
<keyword evidence="7 25" id="KW-0732">Signal</keyword>
<dbReference type="Ensembl" id="ENSCINT00000005664.3">
    <property type="protein sequence ID" value="ENSCINP00000005664.3"/>
    <property type="gene ID" value="ENSCING00000002747.3"/>
</dbReference>
<feature type="disulfide bond" description="Interchain (between heavy and light chains)" evidence="19">
    <location>
        <begin position="449"/>
        <end position="588"/>
    </location>
</feature>
<dbReference type="FunFam" id="2.60.120.290:FF:000117">
    <property type="entry name" value="Complement factor D, putative"/>
    <property type="match status" value="1"/>
</dbReference>
<dbReference type="InterPro" id="IPR000859">
    <property type="entry name" value="CUB_dom"/>
</dbReference>
<feature type="modified residue" description="(3R)-3-hydroxyasparagine" evidence="20">
    <location>
        <position position="170"/>
    </location>
</feature>
<dbReference type="InterPro" id="IPR001314">
    <property type="entry name" value="Peptidase_S1A"/>
</dbReference>
<dbReference type="FunFam" id="2.40.10.10:FF:000054">
    <property type="entry name" value="Complement C1r subcomponent"/>
    <property type="match status" value="1"/>
</dbReference>
<keyword evidence="2" id="KW-0964">Secreted</keyword>
<dbReference type="PROSITE" id="PS01180">
    <property type="entry name" value="CUB"/>
    <property type="match status" value="2"/>
</dbReference>
<feature type="disulfide bond" evidence="19">
    <location>
        <begin position="316"/>
        <end position="360"/>
    </location>
</feature>
<comment type="PTM">
    <text evidence="20">The iron and 2-oxoglutarate dependent 3-hydroxylation of aspartate and asparagine is (R) stereospecific within EGF domains.</text>
</comment>
<evidence type="ECO:0000256" key="16">
    <source>
        <dbReference type="ARBA" id="ARBA00023278"/>
    </source>
</evidence>
<keyword evidence="4" id="KW-0399">Innate immunity</keyword>
<feature type="disulfide bond" evidence="19">
    <location>
        <begin position="409"/>
        <end position="445"/>
    </location>
</feature>
<keyword evidence="13" id="KW-0130">Cell adhesion</keyword>
<dbReference type="GO" id="GO:0005615">
    <property type="term" value="C:extracellular space"/>
    <property type="evidence" value="ECO:0000318"/>
    <property type="project" value="GO_Central"/>
</dbReference>
<dbReference type="STRING" id="7719.ENSCINP00000005664"/>
<keyword evidence="14 19" id="KW-1015">Disulfide bond</keyword>
<feature type="active site" description="Charge relay system" evidence="18">
    <location>
        <position position="568"/>
    </location>
</feature>
<dbReference type="PRINTS" id="PR00722">
    <property type="entry name" value="CHYMOTRYPSIN"/>
</dbReference>
<dbReference type="OMA" id="YTCAHDG"/>
<dbReference type="AlphaFoldDB" id="F7AGV3"/>
<evidence type="ECO:0000256" key="13">
    <source>
        <dbReference type="ARBA" id="ARBA00022889"/>
    </source>
</evidence>
<keyword evidence="8" id="KW-0677">Repeat</keyword>
<evidence type="ECO:0000256" key="1">
    <source>
        <dbReference type="ARBA" id="ARBA00004613"/>
    </source>
</evidence>
<keyword evidence="15" id="KW-0325">Glycoprotein</keyword>
<reference evidence="29" key="4">
    <citation type="submission" date="2025-09" db="UniProtKB">
        <authorList>
            <consortium name="Ensembl"/>
        </authorList>
    </citation>
    <scope>IDENTIFICATION</scope>
</reference>
<dbReference type="FunFam" id="2.10.70.10:FF:000029">
    <property type="entry name" value="Inactive serine protease PAMR1 isoform X1"/>
    <property type="match status" value="1"/>
</dbReference>
<evidence type="ECO:0000256" key="15">
    <source>
        <dbReference type="ARBA" id="ARBA00023180"/>
    </source>
</evidence>
<reference evidence="30" key="1">
    <citation type="journal article" date="2002" name="Science">
        <title>The draft genome of Ciona intestinalis: insights into chordate and vertebrate origins.</title>
        <authorList>
            <person name="Dehal P."/>
            <person name="Satou Y."/>
            <person name="Campbell R.K."/>
            <person name="Chapman J."/>
            <person name="Degnan B."/>
            <person name="De Tomaso A."/>
            <person name="Davidson B."/>
            <person name="Di Gregorio A."/>
            <person name="Gelpke M."/>
            <person name="Goodstein D.M."/>
            <person name="Harafuji N."/>
            <person name="Hastings K.E."/>
            <person name="Ho I."/>
            <person name="Hotta K."/>
            <person name="Huang W."/>
            <person name="Kawashima T."/>
            <person name="Lemaire P."/>
            <person name="Martinez D."/>
            <person name="Meinertzhagen I.A."/>
            <person name="Necula S."/>
            <person name="Nonaka M."/>
            <person name="Putnam N."/>
            <person name="Rash S."/>
            <person name="Saiga H."/>
            <person name="Satake M."/>
            <person name="Terry A."/>
            <person name="Yamada L."/>
            <person name="Wang H.G."/>
            <person name="Awazu S."/>
            <person name="Azumi K."/>
            <person name="Boore J."/>
            <person name="Branno M."/>
            <person name="Chin-Bow S."/>
            <person name="DeSantis R."/>
            <person name="Doyle S."/>
            <person name="Francino P."/>
            <person name="Keys D.N."/>
            <person name="Haga S."/>
            <person name="Hayashi H."/>
            <person name="Hino K."/>
            <person name="Imai K.S."/>
            <person name="Inaba K."/>
            <person name="Kano S."/>
            <person name="Kobayashi K."/>
            <person name="Kobayashi M."/>
            <person name="Lee B.I."/>
            <person name="Makabe K.W."/>
            <person name="Manohar C."/>
            <person name="Matassi G."/>
            <person name="Medina M."/>
            <person name="Mochizuki Y."/>
            <person name="Mount S."/>
            <person name="Morishita T."/>
            <person name="Miura S."/>
            <person name="Nakayama A."/>
            <person name="Nishizaka S."/>
            <person name="Nomoto H."/>
            <person name="Ohta F."/>
            <person name="Oishi K."/>
            <person name="Rigoutsos I."/>
            <person name="Sano M."/>
            <person name="Sasaki A."/>
            <person name="Sasakura Y."/>
            <person name="Shoguchi E."/>
            <person name="Shin-i T."/>
            <person name="Spagnuolo A."/>
            <person name="Stainier D."/>
            <person name="Suzuki M.M."/>
            <person name="Tassy O."/>
            <person name="Takatori N."/>
            <person name="Tokuoka M."/>
            <person name="Yagi K."/>
            <person name="Yoshizaki F."/>
            <person name="Wada S."/>
            <person name="Zhang C."/>
            <person name="Hyatt P.D."/>
            <person name="Larimer F."/>
            <person name="Detter C."/>
            <person name="Doggett N."/>
            <person name="Glavina T."/>
            <person name="Hawkins T."/>
            <person name="Richardson P."/>
            <person name="Lucas S."/>
            <person name="Kohara Y."/>
            <person name="Levine M."/>
            <person name="Satoh N."/>
            <person name="Rokhsar D.S."/>
        </authorList>
    </citation>
    <scope>NUCLEOTIDE SEQUENCE [LARGE SCALE GENOMIC DNA]</scope>
</reference>
<dbReference type="InterPro" id="IPR001254">
    <property type="entry name" value="Trypsin_dom"/>
</dbReference>
<feature type="disulfide bond" evidence="19">
    <location>
        <begin position="144"/>
        <end position="168"/>
    </location>
</feature>
<dbReference type="InterPro" id="IPR033116">
    <property type="entry name" value="TRYPSIN_SER"/>
</dbReference>
<feature type="domain" description="CUB" evidence="26">
    <location>
        <begin position="197"/>
        <end position="312"/>
    </location>
</feature>
<dbReference type="GeneTree" id="ENSGT00950000183084"/>
<reference evidence="29" key="3">
    <citation type="submission" date="2025-08" db="UniProtKB">
        <authorList>
            <consortium name="Ensembl"/>
        </authorList>
    </citation>
    <scope>IDENTIFICATION</scope>
</reference>
<comment type="caution">
    <text evidence="23">Lacks conserved residue(s) required for the propagation of feature annotation.</text>
</comment>
<dbReference type="Pfam" id="PF00089">
    <property type="entry name" value="Trypsin"/>
    <property type="match status" value="1"/>
</dbReference>
<feature type="signal peptide" evidence="25">
    <location>
        <begin position="1"/>
        <end position="22"/>
    </location>
</feature>
<evidence type="ECO:0000256" key="24">
    <source>
        <dbReference type="RuleBase" id="RU363034"/>
    </source>
</evidence>
<feature type="binding site" evidence="21">
    <location>
        <position position="297"/>
    </location>
    <ligand>
        <name>Ca(2+)</name>
        <dbReference type="ChEBI" id="CHEBI:29108"/>
        <label>3</label>
    </ligand>
</feature>
<keyword evidence="16 20" id="KW-0379">Hydroxylation</keyword>
<evidence type="ECO:0000256" key="25">
    <source>
        <dbReference type="SAM" id="SignalP"/>
    </source>
</evidence>
<dbReference type="InterPro" id="IPR043504">
    <property type="entry name" value="Peptidase_S1_PA_chymotrypsin"/>
</dbReference>
<dbReference type="GO" id="GO:0006508">
    <property type="term" value="P:proteolysis"/>
    <property type="evidence" value="ECO:0007669"/>
    <property type="project" value="UniProtKB-KW"/>
</dbReference>
<feature type="domain" description="Sushi" evidence="28">
    <location>
        <begin position="314"/>
        <end position="375"/>
    </location>
</feature>
<evidence type="ECO:0000256" key="7">
    <source>
        <dbReference type="ARBA" id="ARBA00022729"/>
    </source>
</evidence>
<dbReference type="Gene3D" id="2.40.10.10">
    <property type="entry name" value="Trypsin-like serine proteases"/>
    <property type="match status" value="1"/>
</dbReference>
<dbReference type="Gene3D" id="2.60.120.290">
    <property type="entry name" value="Spermadhesin, CUB domain"/>
    <property type="match status" value="2"/>
</dbReference>
<evidence type="ECO:0000256" key="17">
    <source>
        <dbReference type="ARBA" id="ARBA00024195"/>
    </source>
</evidence>
<feature type="disulfide bond" evidence="19 22">
    <location>
        <begin position="197"/>
        <end position="224"/>
    </location>
</feature>
<dbReference type="SUPFAM" id="SSF50494">
    <property type="entry name" value="Trypsin-like serine proteases"/>
    <property type="match status" value="1"/>
</dbReference>
<dbReference type="GO" id="GO:0006956">
    <property type="term" value="P:complement activation"/>
    <property type="evidence" value="ECO:0007669"/>
    <property type="project" value="InterPro"/>
</dbReference>
<evidence type="ECO:0000256" key="21">
    <source>
        <dbReference type="PIRSR" id="PIRSR001155-4"/>
    </source>
</evidence>
<dbReference type="SMART" id="SM00032">
    <property type="entry name" value="CCP"/>
    <property type="match status" value="2"/>
</dbReference>
<feature type="binding site" evidence="21">
    <location>
        <position position="140"/>
    </location>
    <ligand>
        <name>Ca(2+)</name>
        <dbReference type="ChEBI" id="CHEBI:29108"/>
        <label>2</label>
    </ligand>
</feature>
<evidence type="ECO:0000256" key="9">
    <source>
        <dbReference type="ARBA" id="ARBA00022801"/>
    </source>
</evidence>
<keyword evidence="12" id="KW-0391">Immunity</keyword>
<dbReference type="SUPFAM" id="SSF49854">
    <property type="entry name" value="Spermadhesin, CUB domain"/>
    <property type="match status" value="2"/>
</dbReference>
<keyword evidence="3" id="KW-0245">EGF-like domain</keyword>
<dbReference type="InterPro" id="IPR018114">
    <property type="entry name" value="TRYPSIN_HIS"/>
</dbReference>
<dbReference type="PIRSF" id="PIRSF001155">
    <property type="entry name" value="C1r_C1s_MASP"/>
    <property type="match status" value="1"/>
</dbReference>
<feature type="chain" id="PRO_5003348540" evidence="25">
    <location>
        <begin position="23"/>
        <end position="734"/>
    </location>
</feature>
<feature type="disulfide bond" evidence="19">
    <location>
        <begin position="675"/>
        <end position="708"/>
    </location>
</feature>
<feature type="binding site" evidence="21">
    <location>
        <position position="247"/>
    </location>
    <ligand>
        <name>Ca(2+)</name>
        <dbReference type="ChEBI" id="CHEBI:29108"/>
        <label>3</label>
    </ligand>
</feature>
<evidence type="ECO:0000256" key="2">
    <source>
        <dbReference type="ARBA" id="ARBA00022525"/>
    </source>
</evidence>
<name>F7AGV3_CIOIN</name>
<feature type="binding site" evidence="21">
    <location>
        <position position="121"/>
    </location>
    <ligand>
        <name>Ca(2+)</name>
        <dbReference type="ChEBI" id="CHEBI:29108"/>
        <label>1</label>
    </ligand>
</feature>
<accession>F7AGV3</accession>
<feature type="binding site" evidence="21">
    <location>
        <position position="143"/>
    </location>
    <ligand>
        <name>Ca(2+)</name>
        <dbReference type="ChEBI" id="CHEBI:29108"/>
        <label>2</label>
    </ligand>
</feature>
<evidence type="ECO:0000256" key="23">
    <source>
        <dbReference type="PROSITE-ProRule" id="PRU00302"/>
    </source>
</evidence>
<dbReference type="PROSITE" id="PS50923">
    <property type="entry name" value="SUSHI"/>
    <property type="match status" value="2"/>
</dbReference>
<dbReference type="InterPro" id="IPR035976">
    <property type="entry name" value="Sushi/SCR/CCP_sf"/>
</dbReference>
<reference evidence="29" key="2">
    <citation type="journal article" date="2008" name="Genome Biol.">
        <title>Improved genome assembly and evidence-based global gene model set for the chordate Ciona intestinalis: new insight into intron and operon populations.</title>
        <authorList>
            <person name="Satou Y."/>
            <person name="Mineta K."/>
            <person name="Ogasawara M."/>
            <person name="Sasakura Y."/>
            <person name="Shoguchi E."/>
            <person name="Ueno K."/>
            <person name="Yamada L."/>
            <person name="Matsumoto J."/>
            <person name="Wasserscheid J."/>
            <person name="Dewar K."/>
            <person name="Wiley G.B."/>
            <person name="Macmil S.L."/>
            <person name="Roe B.A."/>
            <person name="Zeller R.W."/>
            <person name="Hastings K.E."/>
            <person name="Lemaire P."/>
            <person name="Lindquist E."/>
            <person name="Endo T."/>
            <person name="Hotta K."/>
            <person name="Inaba K."/>
        </authorList>
    </citation>
    <scope>NUCLEOTIDE SEQUENCE [LARGE SCALE GENOMIC DNA]</scope>
    <source>
        <strain evidence="29">wild type</strain>
    </source>
</reference>
<keyword evidence="11 21" id="KW-0106">Calcium</keyword>
<feature type="active site" description="Charge relay system" evidence="18">
    <location>
        <position position="508"/>
    </location>
</feature>
<evidence type="ECO:0000256" key="14">
    <source>
        <dbReference type="ARBA" id="ARBA00023157"/>
    </source>
</evidence>
<evidence type="ECO:0000259" key="26">
    <source>
        <dbReference type="PROSITE" id="PS01180"/>
    </source>
</evidence>
<comment type="subcellular location">
    <subcellularLocation>
        <location evidence="1">Secreted</location>
    </subcellularLocation>
</comment>
<evidence type="ECO:0000256" key="22">
    <source>
        <dbReference type="PROSITE-ProRule" id="PRU00059"/>
    </source>
</evidence>
<dbReference type="InterPro" id="IPR000436">
    <property type="entry name" value="Sushi_SCR_CCP_dom"/>
</dbReference>
<feature type="disulfide bond" evidence="19 22">
    <location>
        <begin position="255"/>
        <end position="272"/>
    </location>
</feature>
<feature type="disulfide bond" evidence="19">
    <location>
        <begin position="164"/>
        <end position="177"/>
    </location>
</feature>
<evidence type="ECO:0000256" key="6">
    <source>
        <dbReference type="ARBA" id="ARBA00022670"/>
    </source>
</evidence>
<keyword evidence="30" id="KW-1185">Reference proteome</keyword>
<proteinExistence type="inferred from homology"/>
<dbReference type="PANTHER" id="PTHR24255:SF38">
    <property type="entry name" value="MANNAN-BINDING LECTIN SERINE PROTEASE 1-LIKE"/>
    <property type="match status" value="1"/>
</dbReference>
<evidence type="ECO:0000256" key="19">
    <source>
        <dbReference type="PIRSR" id="PIRSR001155-2"/>
    </source>
</evidence>
<feature type="binding site" evidence="21">
    <location>
        <position position="258"/>
    </location>
    <ligand>
        <name>Ca(2+)</name>
        <dbReference type="ChEBI" id="CHEBI:29108"/>
        <label>3</label>
    </ligand>
</feature>
<evidence type="ECO:0000313" key="30">
    <source>
        <dbReference type="Proteomes" id="UP000008144"/>
    </source>
</evidence>
<feature type="binding site" evidence="21">
    <location>
        <position position="71"/>
    </location>
    <ligand>
        <name>Ca(2+)</name>
        <dbReference type="ChEBI" id="CHEBI:29108"/>
        <label>1</label>
    </ligand>
</feature>
<dbReference type="CDD" id="cd00033">
    <property type="entry name" value="CCP"/>
    <property type="match status" value="1"/>
</dbReference>
<feature type="disulfide bond" evidence="19">
    <location>
        <begin position="636"/>
        <end position="663"/>
    </location>
</feature>
<dbReference type="FunFam" id="2.10.25.10:FF:001200">
    <property type="entry name" value="mannan-binding lectin serine protease 1"/>
    <property type="match status" value="1"/>
</dbReference>
<dbReference type="GO" id="GO:0005509">
    <property type="term" value="F:calcium ion binding"/>
    <property type="evidence" value="ECO:0007669"/>
    <property type="project" value="InterPro"/>
</dbReference>
<evidence type="ECO:0000259" key="28">
    <source>
        <dbReference type="PROSITE" id="PS50923"/>
    </source>
</evidence>
<dbReference type="InParanoid" id="F7AGV3"/>
<dbReference type="Pfam" id="PF12662">
    <property type="entry name" value="cEGF"/>
    <property type="match status" value="1"/>
</dbReference>
<dbReference type="FunFam" id="2.40.10.10:FF:000028">
    <property type="entry name" value="Serine protease easter"/>
    <property type="match status" value="1"/>
</dbReference>
<evidence type="ECO:0000256" key="20">
    <source>
        <dbReference type="PIRSR" id="PIRSR001155-3"/>
    </source>
</evidence>
<dbReference type="PANTHER" id="PTHR24255">
    <property type="entry name" value="COMPLEMENT COMPONENT 1, S SUBCOMPONENT-RELATED"/>
    <property type="match status" value="1"/>
</dbReference>
<dbReference type="GO" id="GO:0004252">
    <property type="term" value="F:serine-type endopeptidase activity"/>
    <property type="evidence" value="ECO:0000318"/>
    <property type="project" value="GO_Central"/>
</dbReference>
<feature type="binding site" evidence="21">
    <location>
        <position position="85"/>
    </location>
    <ligand>
        <name>Ca(2+)</name>
        <dbReference type="ChEBI" id="CHEBI:29108"/>
        <label>1</label>
    </ligand>
</feature>
<evidence type="ECO:0000256" key="10">
    <source>
        <dbReference type="ARBA" id="ARBA00022825"/>
    </source>
</evidence>
<dbReference type="Gene3D" id="2.10.70.10">
    <property type="entry name" value="Complement Module, domain 1"/>
    <property type="match status" value="2"/>
</dbReference>
<evidence type="ECO:0000256" key="11">
    <source>
        <dbReference type="ARBA" id="ARBA00022837"/>
    </source>
</evidence>
<protein>
    <submittedName>
        <fullName evidence="29">Uncharacterized protein</fullName>
    </submittedName>
</protein>
<keyword evidence="21" id="KW-0479">Metal-binding</keyword>
<feature type="binding site" evidence="21">
    <location>
        <position position="123"/>
    </location>
    <ligand>
        <name>Ca(2+)</name>
        <dbReference type="ChEBI" id="CHEBI:29108"/>
        <label>1</label>
    </ligand>
</feature>
<dbReference type="SUPFAM" id="SSF57196">
    <property type="entry name" value="EGF/Laminin"/>
    <property type="match status" value="1"/>
</dbReference>
<dbReference type="SUPFAM" id="SSF57535">
    <property type="entry name" value="Complement control module/SCR domain"/>
    <property type="match status" value="2"/>
</dbReference>
<dbReference type="InterPro" id="IPR024175">
    <property type="entry name" value="Pept_S1A_C1r/C1S/mannan-bd"/>
</dbReference>
<dbReference type="SMART" id="SM00020">
    <property type="entry name" value="Tryp_SPc"/>
    <property type="match status" value="1"/>
</dbReference>
<dbReference type="InterPro" id="IPR009003">
    <property type="entry name" value="Peptidase_S1_PA"/>
</dbReference>
<dbReference type="InterPro" id="IPR000742">
    <property type="entry name" value="EGF"/>
</dbReference>
<dbReference type="PROSITE" id="PS50240">
    <property type="entry name" value="TRYPSIN_DOM"/>
    <property type="match status" value="1"/>
</dbReference>
<dbReference type="InterPro" id="IPR001881">
    <property type="entry name" value="EGF-like_Ca-bd_dom"/>
</dbReference>
<sequence length="734" mass="83237">CILLNKIFRLIFLFLIFPFVHAQVTELSNLFGQIESPNFPVPYDDNLDLTWRITAPTGYQVLLYFSHFDIEDSYDADLGGSCVYDYVQINEEKYCGKNSPSTSTNYIRSTDNLMTVKFVSDYSNEEPRPLGFRAHYVVDDIDECAEMEYAARYTTEDWDEVIYCNHHCINVPGSYYCTCRPGFILHANQHTCTVAACQDQVLTESSGIVTSPDYPNPYSKLTDCDWLIEVQDGLSLNVSFDRNFNIEDHFNYSYCPYDNLKLSYGSHQSTHCGNDVPFNGRWTALNTRILRMNFHTDYAIEKSGFKMTYDSIRIRCLNRPILEHGVVNFPNSNPFSEFEDEVSFQCNTGYELNGENVITCQSDGSWSSQPPTCTIISCGRPTKLEAVPNSRIMEWERHFSTHEIATLECNEWYELVSGSTIWTCNEAKQWVVLLTGFEDNVLPQCKPICGRKNGDSFISAHVSNGVVSEQYEWPWMTFINFGYRPNVVGVQSCGGALIGEKHVLTAAHCVTDRAFQPDGKRYPNNTHVWLGVHDREQDYLNSSTSARSFQVERVIRHPNYNKRTLDSDVALLQLTEPVAMNNVRRPICLPDTDADFQRLQVSARGEFAGWGKSHFLKMPSYLLREGSSHVVSAATCMQAFREQSKKKKITLSDSISITQNMFCAGSRFGTDSSTCNGDSGGPFMLKDEATKLYYVNGLVSFGLSSSLCGKLESYSVFAKLTPDIVDWIKQEISD</sequence>
<dbReference type="SMART" id="SM00042">
    <property type="entry name" value="CUB"/>
    <property type="match status" value="2"/>
</dbReference>
<evidence type="ECO:0000256" key="4">
    <source>
        <dbReference type="ARBA" id="ARBA00022588"/>
    </source>
</evidence>
<dbReference type="CDD" id="cd00190">
    <property type="entry name" value="Tryp_SPc"/>
    <property type="match status" value="1"/>
</dbReference>
<dbReference type="HOGENOM" id="CLU_006842_14_1_1"/>
<feature type="disulfide bond" evidence="19 23">
    <location>
        <begin position="346"/>
        <end position="373"/>
    </location>
</feature>
<feature type="domain" description="Peptidase S1" evidence="27">
    <location>
        <begin position="462"/>
        <end position="733"/>
    </location>
</feature>
<dbReference type="PROSITE" id="PS00134">
    <property type="entry name" value="TRYPSIN_HIS"/>
    <property type="match status" value="1"/>
</dbReference>
<evidence type="ECO:0000256" key="18">
    <source>
        <dbReference type="PIRSR" id="PIRSR001155-1"/>
    </source>
</evidence>
<keyword evidence="6 24" id="KW-0645">Protease</keyword>
<dbReference type="Pfam" id="PF00084">
    <property type="entry name" value="Sushi"/>
    <property type="match status" value="1"/>
</dbReference>
<feature type="binding site" evidence="21">
    <location>
        <position position="170"/>
    </location>
    <ligand>
        <name>Ca(2+)</name>
        <dbReference type="ChEBI" id="CHEBI:29108"/>
        <label>2</label>
    </ligand>
</feature>
<dbReference type="Pfam" id="PF00431">
    <property type="entry name" value="CUB"/>
    <property type="match status" value="2"/>
</dbReference>
<dbReference type="EMBL" id="EAAA01000097">
    <property type="status" value="NOT_ANNOTATED_CDS"/>
    <property type="molecule type" value="Genomic_DNA"/>
</dbReference>
<dbReference type="SMART" id="SM00181">
    <property type="entry name" value="EGF"/>
    <property type="match status" value="1"/>
</dbReference>
<dbReference type="GO" id="GO:0007155">
    <property type="term" value="P:cell adhesion"/>
    <property type="evidence" value="ECO:0007669"/>
    <property type="project" value="UniProtKB-KW"/>
</dbReference>
<dbReference type="Gene3D" id="2.10.25.10">
    <property type="entry name" value="Laminin"/>
    <property type="match status" value="1"/>
</dbReference>
<feature type="disulfide bond" evidence="19">
    <location>
        <begin position="179"/>
        <end position="192"/>
    </location>
</feature>
<dbReference type="CDD" id="cd00054">
    <property type="entry name" value="EGF_CA"/>
    <property type="match status" value="1"/>
</dbReference>
<evidence type="ECO:0000256" key="3">
    <source>
        <dbReference type="ARBA" id="ARBA00022536"/>
    </source>
</evidence>
<keyword evidence="10 24" id="KW-0720">Serine protease</keyword>
<evidence type="ECO:0000313" key="29">
    <source>
        <dbReference type="Ensembl" id="ENSCINP00000005664.3"/>
    </source>
</evidence>
<comment type="similarity">
    <text evidence="17">Belongs to the peptidase S1 family. CLIP subfamily.</text>
</comment>
<dbReference type="PROSITE" id="PS00135">
    <property type="entry name" value="TRYPSIN_SER"/>
    <property type="match status" value="1"/>
</dbReference>
<evidence type="ECO:0000259" key="27">
    <source>
        <dbReference type="PROSITE" id="PS50240"/>
    </source>
</evidence>
<keyword evidence="9 24" id="KW-0378">Hydrolase</keyword>
<dbReference type="SMART" id="SM00179">
    <property type="entry name" value="EGF_CA"/>
    <property type="match status" value="1"/>
</dbReference>
<evidence type="ECO:0000256" key="8">
    <source>
        <dbReference type="ARBA" id="ARBA00022737"/>
    </source>
</evidence>
<feature type="domain" description="Sushi" evidence="28">
    <location>
        <begin position="376"/>
        <end position="447"/>
    </location>
</feature>
<dbReference type="InterPro" id="IPR026823">
    <property type="entry name" value="cEGF"/>
</dbReference>
<feature type="disulfide bond" evidence="19">
    <location>
        <begin position="378"/>
        <end position="424"/>
    </location>
</feature>